<keyword evidence="3 7" id="KW-1133">Transmembrane helix</keyword>
<keyword evidence="10" id="KW-1185">Reference proteome</keyword>
<dbReference type="AlphaFoldDB" id="A0A9Q1HFM5"/>
<keyword evidence="4 7" id="KW-0472">Membrane</keyword>
<evidence type="ECO:0000256" key="4">
    <source>
        <dbReference type="ARBA" id="ARBA00023136"/>
    </source>
</evidence>
<dbReference type="SMART" id="SM01381">
    <property type="entry name" value="7TM_GPCR_Srsx"/>
    <property type="match status" value="1"/>
</dbReference>
<feature type="transmembrane region" description="Helical" evidence="7">
    <location>
        <begin position="69"/>
        <end position="90"/>
    </location>
</feature>
<dbReference type="PRINTS" id="PR00237">
    <property type="entry name" value="GPCRRHODOPSN"/>
</dbReference>
<feature type="compositionally biased region" description="Polar residues" evidence="6">
    <location>
        <begin position="233"/>
        <end position="243"/>
    </location>
</feature>
<dbReference type="InterPro" id="IPR017452">
    <property type="entry name" value="GPCR_Rhodpsn_7TM"/>
</dbReference>
<comment type="caution">
    <text evidence="9">The sequence shown here is derived from an EMBL/GenBank/DDBJ whole genome shotgun (WGS) entry which is preliminary data.</text>
</comment>
<dbReference type="PROSITE" id="PS50262">
    <property type="entry name" value="G_PROTEIN_RECEP_F1_2"/>
    <property type="match status" value="1"/>
</dbReference>
<name>A0A9Q1HFM5_HOLLE</name>
<gene>
    <name evidence="9" type="ORF">HOLleu_10333</name>
</gene>
<evidence type="ECO:0000259" key="8">
    <source>
        <dbReference type="PROSITE" id="PS50262"/>
    </source>
</evidence>
<evidence type="ECO:0000256" key="1">
    <source>
        <dbReference type="ARBA" id="ARBA00004370"/>
    </source>
</evidence>
<feature type="transmembrane region" description="Helical" evidence="7">
    <location>
        <begin position="198"/>
        <end position="223"/>
    </location>
</feature>
<keyword evidence="5" id="KW-0297">G-protein coupled receptor</keyword>
<dbReference type="EMBL" id="JAIZAY010000004">
    <property type="protein sequence ID" value="KAJ8043306.1"/>
    <property type="molecule type" value="Genomic_DNA"/>
</dbReference>
<evidence type="ECO:0000256" key="6">
    <source>
        <dbReference type="SAM" id="MobiDB-lite"/>
    </source>
</evidence>
<dbReference type="Proteomes" id="UP001152320">
    <property type="component" value="Chromosome 4"/>
</dbReference>
<keyword evidence="5 9" id="KW-0675">Receptor</keyword>
<feature type="transmembrane region" description="Helical" evidence="7">
    <location>
        <begin position="37"/>
        <end position="57"/>
    </location>
</feature>
<evidence type="ECO:0000313" key="9">
    <source>
        <dbReference type="EMBL" id="KAJ8043306.1"/>
    </source>
</evidence>
<dbReference type="Pfam" id="PF00001">
    <property type="entry name" value="7tm_1"/>
    <property type="match status" value="1"/>
</dbReference>
<feature type="transmembrane region" description="Helical" evidence="7">
    <location>
        <begin position="303"/>
        <end position="324"/>
    </location>
</feature>
<comment type="subcellular location">
    <subcellularLocation>
        <location evidence="1">Membrane</location>
    </subcellularLocation>
</comment>
<dbReference type="OrthoDB" id="10042731at2759"/>
<evidence type="ECO:0000256" key="3">
    <source>
        <dbReference type="ARBA" id="ARBA00022989"/>
    </source>
</evidence>
<evidence type="ECO:0000256" key="7">
    <source>
        <dbReference type="SAM" id="Phobius"/>
    </source>
</evidence>
<keyword evidence="2 5" id="KW-0812">Transmembrane</keyword>
<reference evidence="9" key="1">
    <citation type="submission" date="2021-10" db="EMBL/GenBank/DDBJ databases">
        <title>Tropical sea cucumber genome reveals ecological adaptation and Cuvierian tubules defense mechanism.</title>
        <authorList>
            <person name="Chen T."/>
        </authorList>
    </citation>
    <scope>NUCLEOTIDE SEQUENCE</scope>
    <source>
        <strain evidence="9">Nanhai2018</strain>
        <tissue evidence="9">Muscle</tissue>
    </source>
</reference>
<dbReference type="PANTHER" id="PTHR45698:SF1">
    <property type="entry name" value="TRACE AMINE-ASSOCIATED RECEPTOR 13C-LIKE"/>
    <property type="match status" value="1"/>
</dbReference>
<keyword evidence="5" id="KW-0807">Transducer</keyword>
<proteinExistence type="inferred from homology"/>
<dbReference type="GO" id="GO:0016020">
    <property type="term" value="C:membrane"/>
    <property type="evidence" value="ECO:0007669"/>
    <property type="project" value="UniProtKB-SubCell"/>
</dbReference>
<evidence type="ECO:0000256" key="5">
    <source>
        <dbReference type="RuleBase" id="RU000688"/>
    </source>
</evidence>
<accession>A0A9Q1HFM5</accession>
<feature type="region of interest" description="Disordered" evidence="6">
    <location>
        <begin position="233"/>
        <end position="260"/>
    </location>
</feature>
<dbReference type="PROSITE" id="PS00237">
    <property type="entry name" value="G_PROTEIN_RECEP_F1_1"/>
    <property type="match status" value="1"/>
</dbReference>
<dbReference type="CDD" id="cd00637">
    <property type="entry name" value="7tm_classA_rhodopsin-like"/>
    <property type="match status" value="1"/>
</dbReference>
<evidence type="ECO:0000256" key="2">
    <source>
        <dbReference type="ARBA" id="ARBA00022692"/>
    </source>
</evidence>
<comment type="similarity">
    <text evidence="5">Belongs to the G-protein coupled receptor 1 family.</text>
</comment>
<dbReference type="GO" id="GO:0004930">
    <property type="term" value="F:G protein-coupled receptor activity"/>
    <property type="evidence" value="ECO:0007669"/>
    <property type="project" value="UniProtKB-KW"/>
</dbReference>
<dbReference type="InterPro" id="IPR000276">
    <property type="entry name" value="GPCR_Rhodpsn"/>
</dbReference>
<protein>
    <submittedName>
        <fullName evidence="9">Galanin receptor type 2</fullName>
    </submittedName>
</protein>
<feature type="domain" description="G-protein coupled receptors family 1 profile" evidence="8">
    <location>
        <begin position="49"/>
        <end position="322"/>
    </location>
</feature>
<evidence type="ECO:0000313" key="10">
    <source>
        <dbReference type="Proteomes" id="UP001152320"/>
    </source>
</evidence>
<feature type="transmembrane region" description="Helical" evidence="7">
    <location>
        <begin position="266"/>
        <end position="291"/>
    </location>
</feature>
<feature type="compositionally biased region" description="Basic and acidic residues" evidence="6">
    <location>
        <begin position="250"/>
        <end position="260"/>
    </location>
</feature>
<feature type="transmembrane region" description="Helical" evidence="7">
    <location>
        <begin position="157"/>
        <end position="178"/>
    </location>
</feature>
<dbReference type="PANTHER" id="PTHR45698">
    <property type="entry name" value="TRACE AMINE-ASSOCIATED RECEPTOR 19N-RELATED"/>
    <property type="match status" value="1"/>
</dbReference>
<dbReference type="SUPFAM" id="SSF81321">
    <property type="entry name" value="Family A G protein-coupled receptor-like"/>
    <property type="match status" value="1"/>
</dbReference>
<dbReference type="Gene3D" id="1.20.1070.10">
    <property type="entry name" value="Rhodopsin 7-helix transmembrane proteins"/>
    <property type="match status" value="1"/>
</dbReference>
<feature type="transmembrane region" description="Helical" evidence="7">
    <location>
        <begin position="118"/>
        <end position="136"/>
    </location>
</feature>
<sequence length="362" mass="41000">MDGINIFNDTNVSTVSTGTEIFSAIVVPQSLPVFMRILYIFIAVLGMTGNGLVLVVFNKVQELQVFTNILICHQSLVDLISSCLLLLTFVPDPINLHDLLLNRPGLANFICKLWANEFFFWAVIKVSTVNLIFITLERYLAVFHPVTYRIKATKRTTKYVCALAWFVGTLMVIYRPFTHTISKEGVCLQSGLSSGAKYVLTVLEFIFALVLPVAVMLFVYTSIIKFLRSSSKQPRTVSNQDSPPRSHHVRSTETKQSAKERGRKNVLTTLFIVSVTYTICWTPDMILYFHHNVVTLHDWTEPFHRFAILLAASNVCVNPIIYTMKYRSFQNGLKRMMCYSRLTVDSAIAISTRESDGSVVKE</sequence>
<organism evidence="9 10">
    <name type="scientific">Holothuria leucospilota</name>
    <name type="common">Black long sea cucumber</name>
    <name type="synonym">Mertensiothuria leucospilota</name>
    <dbReference type="NCBI Taxonomy" id="206669"/>
    <lineage>
        <taxon>Eukaryota</taxon>
        <taxon>Metazoa</taxon>
        <taxon>Echinodermata</taxon>
        <taxon>Eleutherozoa</taxon>
        <taxon>Echinozoa</taxon>
        <taxon>Holothuroidea</taxon>
        <taxon>Aspidochirotacea</taxon>
        <taxon>Aspidochirotida</taxon>
        <taxon>Holothuriidae</taxon>
        <taxon>Holothuria</taxon>
    </lineage>
</organism>